<organism evidence="2 5">
    <name type="scientific">Adineta steineri</name>
    <dbReference type="NCBI Taxonomy" id="433720"/>
    <lineage>
        <taxon>Eukaryota</taxon>
        <taxon>Metazoa</taxon>
        <taxon>Spiralia</taxon>
        <taxon>Gnathifera</taxon>
        <taxon>Rotifera</taxon>
        <taxon>Eurotatoria</taxon>
        <taxon>Bdelloidea</taxon>
        <taxon>Adinetida</taxon>
        <taxon>Adinetidae</taxon>
        <taxon>Adineta</taxon>
    </lineage>
</organism>
<keyword evidence="4" id="KW-1185">Reference proteome</keyword>
<sequence length="521" mass="61591">MICSNIVNESTDKYEEYIEDEREYEKDLKELICSHDLLMKDLKSFLLKLSIDELINLIKYIYEFKIKYDHIQYQINFIQNQINSNKQQLNLIKNQFFISNIQQLNKDIQQLKLDLQEILSQENRNILSNNLTIEKVNHTSNLDINEKHFPLIQSEDEDEEEEEEDEELVAFVNSDSTLRINQKIRLSNNIVRWLRGPIKVMLDGTMHAVDVCAQGTHISDSALQAVKQGLDKQKMTLSKEEEEEEEEEIVNNSMKYPFIEITSEWKFQEENSDRGYSSPSIWMINKKNKMRFLFKIQELPLCAANEWLAYVLGRYLGLPINHVQISIYENNLITIHKDVGKYNEKTITFMDLPKQKRRTILTYPIIESMDLFDKIIQNVDRNPRNILITILKKNHINDENIKLKIHFIDHSSCFGMGKLNGISVVASKFHSNHLAVVKFDPIHKSKQFEKYLKKLPIEDRPLISKTLHRFATITDYQFDSWINQIKDLLSISQYNRIQNVLRKQRDIAKFYSIQWGFSNMK</sequence>
<reference evidence="2" key="1">
    <citation type="submission" date="2021-02" db="EMBL/GenBank/DDBJ databases">
        <authorList>
            <person name="Nowell W R."/>
        </authorList>
    </citation>
    <scope>NUCLEOTIDE SEQUENCE</scope>
</reference>
<dbReference type="AlphaFoldDB" id="A0A814R6Q7"/>
<proteinExistence type="predicted"/>
<protein>
    <submittedName>
        <fullName evidence="2">Uncharacterized protein</fullName>
    </submittedName>
</protein>
<comment type="caution">
    <text evidence="2">The sequence shown here is derived from an EMBL/GenBank/DDBJ whole genome shotgun (WGS) entry which is preliminary data.</text>
</comment>
<gene>
    <name evidence="2" type="ORF">BJG266_LOCUS22910</name>
    <name evidence="3" type="ORF">QVE165_LOCUS39770</name>
</gene>
<feature type="coiled-coil region" evidence="1">
    <location>
        <begin position="75"/>
        <end position="121"/>
    </location>
</feature>
<keyword evidence="1" id="KW-0175">Coiled coil</keyword>
<dbReference type="EMBL" id="CAJNOI010000147">
    <property type="protein sequence ID" value="CAF1129345.1"/>
    <property type="molecule type" value="Genomic_DNA"/>
</dbReference>
<dbReference type="Proteomes" id="UP000663877">
    <property type="component" value="Unassembled WGS sequence"/>
</dbReference>
<evidence type="ECO:0000313" key="4">
    <source>
        <dbReference type="Proteomes" id="UP000663832"/>
    </source>
</evidence>
<feature type="coiled-coil region" evidence="1">
    <location>
        <begin position="223"/>
        <end position="252"/>
    </location>
</feature>
<evidence type="ECO:0000256" key="1">
    <source>
        <dbReference type="SAM" id="Coils"/>
    </source>
</evidence>
<dbReference type="EMBL" id="CAJNOM010000446">
    <property type="protein sequence ID" value="CAF1443080.1"/>
    <property type="molecule type" value="Genomic_DNA"/>
</dbReference>
<accession>A0A814R6Q7</accession>
<feature type="coiled-coil region" evidence="1">
    <location>
        <begin position="7"/>
        <end position="34"/>
    </location>
</feature>
<dbReference type="Proteomes" id="UP000663832">
    <property type="component" value="Unassembled WGS sequence"/>
</dbReference>
<name>A0A814R6Q7_9BILA</name>
<evidence type="ECO:0000313" key="5">
    <source>
        <dbReference type="Proteomes" id="UP000663877"/>
    </source>
</evidence>
<evidence type="ECO:0000313" key="3">
    <source>
        <dbReference type="EMBL" id="CAF1443080.1"/>
    </source>
</evidence>
<dbReference type="OrthoDB" id="10036128at2759"/>
<evidence type="ECO:0000313" key="2">
    <source>
        <dbReference type="EMBL" id="CAF1129345.1"/>
    </source>
</evidence>